<dbReference type="RefSeq" id="XP_037216450.1">
    <property type="nucleotide sequence ID" value="XM_037367056.1"/>
</dbReference>
<evidence type="ECO:0000313" key="2">
    <source>
        <dbReference type="EMBL" id="KAF7295087.1"/>
    </source>
</evidence>
<reference evidence="2" key="1">
    <citation type="submission" date="2020-05" db="EMBL/GenBank/DDBJ databases">
        <title>Mycena genomes resolve the evolution of fungal bioluminescence.</title>
        <authorList>
            <person name="Tsai I.J."/>
        </authorList>
    </citation>
    <scope>NUCLEOTIDE SEQUENCE</scope>
    <source>
        <strain evidence="2">171206Taipei</strain>
    </source>
</reference>
<protein>
    <submittedName>
        <fullName evidence="2">Uncharacterized protein</fullName>
    </submittedName>
</protein>
<proteinExistence type="predicted"/>
<accession>A0A8H6S9Y6</accession>
<dbReference type="EMBL" id="JACAZF010000009">
    <property type="protein sequence ID" value="KAF7295087.1"/>
    <property type="molecule type" value="Genomic_DNA"/>
</dbReference>
<evidence type="ECO:0000256" key="1">
    <source>
        <dbReference type="SAM" id="MobiDB-lite"/>
    </source>
</evidence>
<dbReference type="GeneID" id="59349572"/>
<dbReference type="AlphaFoldDB" id="A0A8H6S9Y6"/>
<feature type="region of interest" description="Disordered" evidence="1">
    <location>
        <begin position="1"/>
        <end position="41"/>
    </location>
</feature>
<name>A0A8H6S9Y6_9AGAR</name>
<dbReference type="OrthoDB" id="4085451at2759"/>
<evidence type="ECO:0000313" key="3">
    <source>
        <dbReference type="Proteomes" id="UP000636479"/>
    </source>
</evidence>
<sequence>MGASTSKTVRALPKRPATPHPPWSGARPSRPTQAASETKNQGKKNMVWFEFTTQAALQLGQVRVDHHMQTVNLEQTVRNTSNSRLHAEADAATLNHIPASTFSRLLDERKAVRTRRDMQFLAKRFGLEVEKLDLVAQFVTTPSVRANSQQRVAQQDGSDRYIMQVKSKQAVVKNAS</sequence>
<organism evidence="2 3">
    <name type="scientific">Mycena indigotica</name>
    <dbReference type="NCBI Taxonomy" id="2126181"/>
    <lineage>
        <taxon>Eukaryota</taxon>
        <taxon>Fungi</taxon>
        <taxon>Dikarya</taxon>
        <taxon>Basidiomycota</taxon>
        <taxon>Agaricomycotina</taxon>
        <taxon>Agaricomycetes</taxon>
        <taxon>Agaricomycetidae</taxon>
        <taxon>Agaricales</taxon>
        <taxon>Marasmiineae</taxon>
        <taxon>Mycenaceae</taxon>
        <taxon>Mycena</taxon>
    </lineage>
</organism>
<dbReference type="Proteomes" id="UP000636479">
    <property type="component" value="Unassembled WGS sequence"/>
</dbReference>
<comment type="caution">
    <text evidence="2">The sequence shown here is derived from an EMBL/GenBank/DDBJ whole genome shotgun (WGS) entry which is preliminary data.</text>
</comment>
<feature type="compositionally biased region" description="Polar residues" evidence="1">
    <location>
        <begin position="30"/>
        <end position="39"/>
    </location>
</feature>
<gene>
    <name evidence="2" type="ORF">MIND_01047000</name>
</gene>
<keyword evidence="3" id="KW-1185">Reference proteome</keyword>